<dbReference type="GO" id="GO:0005737">
    <property type="term" value="C:cytoplasm"/>
    <property type="evidence" value="ECO:0007669"/>
    <property type="project" value="UniProtKB-SubCell"/>
</dbReference>
<evidence type="ECO:0000256" key="8">
    <source>
        <dbReference type="PROSITE-ProRule" id="PRU00176"/>
    </source>
</evidence>
<organism evidence="12 13">
    <name type="scientific">Globodera pallida</name>
    <name type="common">Potato cyst nematode worm</name>
    <name type="synonym">Heterodera pallida</name>
    <dbReference type="NCBI Taxonomy" id="36090"/>
    <lineage>
        <taxon>Eukaryota</taxon>
        <taxon>Metazoa</taxon>
        <taxon>Ecdysozoa</taxon>
        <taxon>Nematoda</taxon>
        <taxon>Chromadorea</taxon>
        <taxon>Rhabditida</taxon>
        <taxon>Tylenchina</taxon>
        <taxon>Tylenchomorpha</taxon>
        <taxon>Tylenchoidea</taxon>
        <taxon>Heteroderidae</taxon>
        <taxon>Heteroderinae</taxon>
        <taxon>Globodera</taxon>
    </lineage>
</organism>
<dbReference type="GO" id="GO:0009967">
    <property type="term" value="P:positive regulation of signal transduction"/>
    <property type="evidence" value="ECO:0007669"/>
    <property type="project" value="UniProtKB-ARBA"/>
</dbReference>
<dbReference type="PROSITE" id="PS50102">
    <property type="entry name" value="RRM"/>
    <property type="match status" value="3"/>
</dbReference>
<evidence type="ECO:0000256" key="4">
    <source>
        <dbReference type="ARBA" id="ARBA00022490"/>
    </source>
</evidence>
<dbReference type="GO" id="GO:0003729">
    <property type="term" value="F:mRNA binding"/>
    <property type="evidence" value="ECO:0007669"/>
    <property type="project" value="UniProtKB-ARBA"/>
</dbReference>
<feature type="region of interest" description="Disordered" evidence="10">
    <location>
        <begin position="125"/>
        <end position="146"/>
    </location>
</feature>
<dbReference type="SMART" id="SM00360">
    <property type="entry name" value="RRM"/>
    <property type="match status" value="3"/>
</dbReference>
<keyword evidence="9" id="KW-0175">Coiled coil</keyword>
<feature type="domain" description="RRM" evidence="11">
    <location>
        <begin position="147"/>
        <end position="227"/>
    </location>
</feature>
<evidence type="ECO:0000256" key="10">
    <source>
        <dbReference type="SAM" id="MobiDB-lite"/>
    </source>
</evidence>
<dbReference type="InterPro" id="IPR000504">
    <property type="entry name" value="RRM_dom"/>
</dbReference>
<evidence type="ECO:0000256" key="7">
    <source>
        <dbReference type="ARBA" id="ARBA00023242"/>
    </source>
</evidence>
<evidence type="ECO:0000313" key="12">
    <source>
        <dbReference type="Proteomes" id="UP000050741"/>
    </source>
</evidence>
<evidence type="ECO:0000256" key="9">
    <source>
        <dbReference type="SAM" id="Coils"/>
    </source>
</evidence>
<evidence type="ECO:0000256" key="6">
    <source>
        <dbReference type="ARBA" id="ARBA00022884"/>
    </source>
</evidence>
<dbReference type="Gene3D" id="3.30.70.330">
    <property type="match status" value="3"/>
</dbReference>
<feature type="domain" description="RRM" evidence="11">
    <location>
        <begin position="577"/>
        <end position="655"/>
    </location>
</feature>
<accession>A0A183CFA9</accession>
<dbReference type="SUPFAM" id="SSF54928">
    <property type="entry name" value="RNA-binding domain, RBD"/>
    <property type="match status" value="2"/>
</dbReference>
<dbReference type="FunFam" id="3.30.70.330:FF:000383">
    <property type="entry name" value="Sex lethal, isoform D"/>
    <property type="match status" value="1"/>
</dbReference>
<dbReference type="Pfam" id="PF00076">
    <property type="entry name" value="RRM_1"/>
    <property type="match status" value="3"/>
</dbReference>
<evidence type="ECO:0000313" key="13">
    <source>
        <dbReference type="WBParaSite" id="GPLIN_001156400"/>
    </source>
</evidence>
<dbReference type="FunFam" id="3.30.70.330:FF:000010">
    <property type="entry name" value="CUGBP Elav-like family member 4 isoform 3"/>
    <property type="match status" value="1"/>
</dbReference>
<protein>
    <submittedName>
        <fullName evidence="13">CUGBP Elav-like family member 4</fullName>
    </submittedName>
</protein>
<feature type="coiled-coil region" evidence="9">
    <location>
        <begin position="528"/>
        <end position="572"/>
    </location>
</feature>
<dbReference type="Proteomes" id="UP000050741">
    <property type="component" value="Unassembled WGS sequence"/>
</dbReference>
<feature type="domain" description="RRM" evidence="11">
    <location>
        <begin position="54"/>
        <end position="135"/>
    </location>
</feature>
<keyword evidence="6 8" id="KW-0694">RNA-binding</keyword>
<evidence type="ECO:0000256" key="2">
    <source>
        <dbReference type="ARBA" id="ARBA00004496"/>
    </source>
</evidence>
<keyword evidence="12" id="KW-1185">Reference proteome</keyword>
<keyword evidence="4" id="KW-0963">Cytoplasm</keyword>
<comment type="subcellular location">
    <subcellularLocation>
        <location evidence="2">Cytoplasm</location>
    </subcellularLocation>
    <subcellularLocation>
        <location evidence="1">Nucleus</location>
    </subcellularLocation>
</comment>
<dbReference type="InterPro" id="IPR035979">
    <property type="entry name" value="RBD_domain_sf"/>
</dbReference>
<dbReference type="CDD" id="cd12632">
    <property type="entry name" value="RRM1_CELF3_4_5_6"/>
    <property type="match status" value="1"/>
</dbReference>
<name>A0A183CFA9_GLOPA</name>
<dbReference type="GO" id="GO:0010629">
    <property type="term" value="P:negative regulation of gene expression"/>
    <property type="evidence" value="ECO:0007669"/>
    <property type="project" value="UniProtKB-ARBA"/>
</dbReference>
<dbReference type="InterPro" id="IPR034648">
    <property type="entry name" value="CELF3/4/5/6_RRM1"/>
</dbReference>
<reference evidence="13" key="2">
    <citation type="submission" date="2016-06" db="UniProtKB">
        <authorList>
            <consortium name="WormBaseParasite"/>
        </authorList>
    </citation>
    <scope>IDENTIFICATION</scope>
</reference>
<dbReference type="GO" id="GO:0005634">
    <property type="term" value="C:nucleus"/>
    <property type="evidence" value="ECO:0007669"/>
    <property type="project" value="UniProtKB-SubCell"/>
</dbReference>
<reference evidence="12" key="1">
    <citation type="submission" date="2014-05" db="EMBL/GenBank/DDBJ databases">
        <title>The genome and life-stage specific transcriptomes of Globodera pallida elucidate key aspects of plant parasitism by a cyst nematode.</title>
        <authorList>
            <person name="Cotton J.A."/>
            <person name="Lilley C.J."/>
            <person name="Jones L.M."/>
            <person name="Kikuchi T."/>
            <person name="Reid A.J."/>
            <person name="Thorpe P."/>
            <person name="Tsai I.J."/>
            <person name="Beasley H."/>
            <person name="Blok V."/>
            <person name="Cock P.J.A."/>
            <person name="Van den Akker S.E."/>
            <person name="Holroyd N."/>
            <person name="Hunt M."/>
            <person name="Mantelin S."/>
            <person name="Naghra H."/>
            <person name="Pain A."/>
            <person name="Palomares-Rius J.E."/>
            <person name="Zarowiecki M."/>
            <person name="Berriman M."/>
            <person name="Jones J.T."/>
            <person name="Urwin P.E."/>
        </authorList>
    </citation>
    <scope>NUCLEOTIDE SEQUENCE [LARGE SCALE GENOMIC DNA]</scope>
    <source>
        <strain evidence="12">Lindley</strain>
    </source>
</reference>
<proteinExistence type="inferred from homology"/>
<dbReference type="FunFam" id="3.30.70.330:FF:000198">
    <property type="entry name" value="CUGBP Elav-like family member 6 isoform X3"/>
    <property type="match status" value="1"/>
</dbReference>
<dbReference type="AlphaFoldDB" id="A0A183CFA9"/>
<sequence>MQSTTEIGPRLMMSSSIMANAENGIGTARSAQQQQQRCSSTDSNGFPVKDADAIKLFVGQIPRNLEEKDLRHVFEAYGKIYEFSILKDKYTGMHKGCAFLTYCHRESAHNCQVSLHDRKTLPGMNRAMQVKPADTESRSGSPKQEDRKLFVGMLSKQYGEEDVRAMFQPFGHIEEITVLRAADGVSKGCAFVKFSQAPEAQRAIIALNGSQTMRGASGSLTVKLADTEKERQMRRMQQMAAQIGMLNPLLANQLASATSTALGTAPSPATMAAMSGTAAAAAAAMATPFGTGAPTATTSLTSAGQFGLLQAQQQAQLVASMAAHQAAAFTTNPAMALGGTAGAYLPMAALHQPFVSAASAGLLAAAAGVPAQSAAGLFSAAALPTASSLQLLQQHAAAVAAQQQQLSNQNFVSASVAQPQNSVTVSNTASADAAAANSAAVAAAMSSGAAGGGGGGYPSGAPVGIMSGTANGTTGTNPYGQLLGFDAATAATIVAQQHAAAAAAAVAAQQQQQQHQQLSSAAMYSCYLQQAALMVQQQQQAVQQQQQQQPQLMAAANLAQHQQQQHQQLQRDGPDGCNLFIYHLPAEFDDSKLAQMFIPFGQVLSAKVFVDRATNQSKCFGFVSYDNTSSAHQAIQAMNGFQIGTKRLKVQLKRPRDRPY</sequence>
<evidence type="ECO:0000256" key="5">
    <source>
        <dbReference type="ARBA" id="ARBA00022737"/>
    </source>
</evidence>
<evidence type="ECO:0000259" key="11">
    <source>
        <dbReference type="PROSITE" id="PS50102"/>
    </source>
</evidence>
<dbReference type="InterPro" id="IPR012677">
    <property type="entry name" value="Nucleotide-bd_a/b_plait_sf"/>
</dbReference>
<keyword evidence="5" id="KW-0677">Repeat</keyword>
<evidence type="ECO:0000256" key="1">
    <source>
        <dbReference type="ARBA" id="ARBA00004123"/>
    </source>
</evidence>
<keyword evidence="7" id="KW-0539">Nucleus</keyword>
<feature type="compositionally biased region" description="Basic and acidic residues" evidence="10">
    <location>
        <begin position="133"/>
        <end position="146"/>
    </location>
</feature>
<comment type="similarity">
    <text evidence="3">Belongs to the CELF/BRUNOL family.</text>
</comment>
<dbReference type="PANTHER" id="PTHR24012">
    <property type="entry name" value="RNA BINDING PROTEIN"/>
    <property type="match status" value="1"/>
</dbReference>
<dbReference type="WBParaSite" id="GPLIN_001156400">
    <property type="protein sequence ID" value="GPLIN_001156400"/>
    <property type="gene ID" value="GPLIN_001156400"/>
</dbReference>
<evidence type="ECO:0000256" key="3">
    <source>
        <dbReference type="ARBA" id="ARBA00009621"/>
    </source>
</evidence>